<dbReference type="PANTHER" id="PTHR11239">
    <property type="entry name" value="DNA-DIRECTED RNA POLYMERASE"/>
    <property type="match status" value="1"/>
</dbReference>
<name>A0A6C0LQD3_9ZZZZ</name>
<keyword evidence="1" id="KW-0479">Metal-binding</keyword>
<proteinExistence type="predicted"/>
<reference evidence="5" key="1">
    <citation type="journal article" date="2020" name="Nature">
        <title>Giant virus diversity and host interactions through global metagenomics.</title>
        <authorList>
            <person name="Schulz F."/>
            <person name="Roux S."/>
            <person name="Paez-Espino D."/>
            <person name="Jungbluth S."/>
            <person name="Walsh D.A."/>
            <person name="Denef V.J."/>
            <person name="McMahon K.D."/>
            <person name="Konstantinidis K.T."/>
            <person name="Eloe-Fadrosh E.A."/>
            <person name="Kyrpides N.C."/>
            <person name="Woyke T."/>
        </authorList>
    </citation>
    <scope>NUCLEOTIDE SEQUENCE</scope>
    <source>
        <strain evidence="5">GVMAG-M-3300027963-41</strain>
    </source>
</reference>
<accession>A0A6C0LQD3</accession>
<evidence type="ECO:0000256" key="1">
    <source>
        <dbReference type="ARBA" id="ARBA00022723"/>
    </source>
</evidence>
<protein>
    <recommendedName>
        <fullName evidence="4">TFIIS-type domain-containing protein</fullName>
    </recommendedName>
</protein>
<dbReference type="GO" id="GO:0003899">
    <property type="term" value="F:DNA-directed RNA polymerase activity"/>
    <property type="evidence" value="ECO:0007669"/>
    <property type="project" value="InterPro"/>
</dbReference>
<evidence type="ECO:0000256" key="2">
    <source>
        <dbReference type="ARBA" id="ARBA00022771"/>
    </source>
</evidence>
<dbReference type="SUPFAM" id="SSF57783">
    <property type="entry name" value="Zinc beta-ribbon"/>
    <property type="match status" value="1"/>
</dbReference>
<dbReference type="Gene3D" id="2.20.25.10">
    <property type="match status" value="1"/>
</dbReference>
<feature type="domain" description="TFIIS-type" evidence="4">
    <location>
        <begin position="130"/>
        <end position="170"/>
    </location>
</feature>
<dbReference type="Pfam" id="PF01096">
    <property type="entry name" value="Zn_ribbon_TFIIS"/>
    <property type="match status" value="1"/>
</dbReference>
<organism evidence="5">
    <name type="scientific">viral metagenome</name>
    <dbReference type="NCBI Taxonomy" id="1070528"/>
    <lineage>
        <taxon>unclassified sequences</taxon>
        <taxon>metagenomes</taxon>
        <taxon>organismal metagenomes</taxon>
    </lineage>
</organism>
<sequence length="171" mass="20004">MSAARDKVRAVIRNRCSALTPTEQVDLEKGIFNFTLEDAKRRSIRRVWENPEFQTLYEICARRTVSNIDSSSYIGNTRLIARLKEGEFKPHDIAAMPFTELHPEKWGNYVEMSIKREAKMLEVDKSAATDMFRCSKCGKRECTYYEMQTRSADEPMTQFIRCLNCGKQWRQ</sequence>
<dbReference type="AlphaFoldDB" id="A0A6C0LQD3"/>
<dbReference type="PROSITE" id="PS00466">
    <property type="entry name" value="ZF_TFIIS_1"/>
    <property type="match status" value="1"/>
</dbReference>
<dbReference type="PROSITE" id="PS51133">
    <property type="entry name" value="ZF_TFIIS_2"/>
    <property type="match status" value="1"/>
</dbReference>
<dbReference type="InterPro" id="IPR001222">
    <property type="entry name" value="Znf_TFIIS"/>
</dbReference>
<dbReference type="GO" id="GO:0003676">
    <property type="term" value="F:nucleic acid binding"/>
    <property type="evidence" value="ECO:0007669"/>
    <property type="project" value="InterPro"/>
</dbReference>
<evidence type="ECO:0000259" key="4">
    <source>
        <dbReference type="PROSITE" id="PS51133"/>
    </source>
</evidence>
<dbReference type="GO" id="GO:0006386">
    <property type="term" value="P:termination of RNA polymerase III transcription"/>
    <property type="evidence" value="ECO:0007669"/>
    <property type="project" value="TreeGrafter"/>
</dbReference>
<dbReference type="SMART" id="SM00440">
    <property type="entry name" value="ZnF_C2C2"/>
    <property type="match status" value="1"/>
</dbReference>
<dbReference type="CDD" id="cd13749">
    <property type="entry name" value="Zn-ribbon_TFIIS"/>
    <property type="match status" value="1"/>
</dbReference>
<keyword evidence="3" id="KW-0862">Zinc</keyword>
<evidence type="ECO:0000256" key="3">
    <source>
        <dbReference type="ARBA" id="ARBA00022833"/>
    </source>
</evidence>
<dbReference type="PANTHER" id="PTHR11239:SF12">
    <property type="entry name" value="DNA-DIRECTED RNA POLYMERASE III SUBUNIT RPC10"/>
    <property type="match status" value="1"/>
</dbReference>
<evidence type="ECO:0000313" key="5">
    <source>
        <dbReference type="EMBL" id="QHU31794.1"/>
    </source>
</evidence>
<dbReference type="EMBL" id="MN740533">
    <property type="protein sequence ID" value="QHU31794.1"/>
    <property type="molecule type" value="Genomic_DNA"/>
</dbReference>
<dbReference type="GO" id="GO:0008270">
    <property type="term" value="F:zinc ion binding"/>
    <property type="evidence" value="ECO:0007669"/>
    <property type="project" value="UniProtKB-KW"/>
</dbReference>
<dbReference type="GO" id="GO:0005666">
    <property type="term" value="C:RNA polymerase III complex"/>
    <property type="evidence" value="ECO:0007669"/>
    <property type="project" value="TreeGrafter"/>
</dbReference>
<dbReference type="InterPro" id="IPR012164">
    <property type="entry name" value="Rpa12/Rpb9/Rpc10/TFS"/>
</dbReference>
<keyword evidence="2" id="KW-0863">Zinc-finger</keyword>